<accession>V5UST4</accession>
<gene>
    <name evidence="2" type="ORF">S-MbCM7_173</name>
</gene>
<evidence type="ECO:0000313" key="3">
    <source>
        <dbReference type="Proteomes" id="UP000018808"/>
    </source>
</evidence>
<dbReference type="OrthoDB" id="14844at10239"/>
<dbReference type="KEGG" id="vg:18504749"/>
<dbReference type="GeneID" id="18504749"/>
<dbReference type="EMBL" id="KF156338">
    <property type="protein sequence ID" value="AHB80587.1"/>
    <property type="molecule type" value="Genomic_DNA"/>
</dbReference>
<sequence length="136" mass="15948">MTLVKKLISKYVSLIKKIPERHYWPIFVFLSLYFIVPMSEITVTLAAILYFKFEKKIAPVVGKLTKRLPNWLRFGGGLVFFLVMIDDTLFYFALIALAFWSSKQVRKKTGTLSPYDDEEVLQYGENKEPDETHRNF</sequence>
<evidence type="ECO:0000256" key="1">
    <source>
        <dbReference type="SAM" id="Phobius"/>
    </source>
</evidence>
<keyword evidence="1" id="KW-0812">Transmembrane</keyword>
<name>V5UST4_9CAUD</name>
<feature type="transmembrane region" description="Helical" evidence="1">
    <location>
        <begin position="71"/>
        <end position="100"/>
    </location>
</feature>
<keyword evidence="3" id="KW-1185">Reference proteome</keyword>
<protein>
    <submittedName>
        <fullName evidence="2">Uncharacterized protein</fullName>
    </submittedName>
</protein>
<dbReference type="Proteomes" id="UP000018808">
    <property type="component" value="Segment"/>
</dbReference>
<keyword evidence="1" id="KW-1133">Transmembrane helix</keyword>
<evidence type="ECO:0000313" key="2">
    <source>
        <dbReference type="EMBL" id="AHB80587.1"/>
    </source>
</evidence>
<dbReference type="RefSeq" id="YP_009008307.1">
    <property type="nucleotide sequence ID" value="NC_023587.1"/>
</dbReference>
<reference evidence="2 3" key="1">
    <citation type="journal article" date="2014" name="Nature">
        <title>Viral tagging reveals discrete populations in Synechococcus viral genome sequence space.</title>
        <authorList>
            <person name="Deng L."/>
            <person name="Ignacio Espinoza J.C."/>
            <person name="Gregory A.C."/>
            <person name="Poulos B.T."/>
            <person name="Weitz J.S."/>
            <person name="Hugenholtz P."/>
            <person name="Sullivan M.B."/>
        </authorList>
    </citation>
    <scope>NUCLEOTIDE SEQUENCE [LARGE SCALE GENOMIC DNA]</scope>
</reference>
<feature type="transmembrane region" description="Helical" evidence="1">
    <location>
        <begin position="26"/>
        <end position="51"/>
    </location>
</feature>
<proteinExistence type="predicted"/>
<keyword evidence="1" id="KW-0472">Membrane</keyword>
<organism evidence="2 3">
    <name type="scientific">Synechococcus phage ACG-2014h</name>
    <dbReference type="NCBI Taxonomy" id="1340810"/>
    <lineage>
        <taxon>Viruses</taxon>
        <taxon>Duplodnaviria</taxon>
        <taxon>Heunggongvirae</taxon>
        <taxon>Uroviricota</taxon>
        <taxon>Caudoviricetes</taxon>
        <taxon>Pantevenvirales</taxon>
        <taxon>Kyanoviridae</taxon>
        <taxon>Sedonavirus</taxon>
        <taxon>Sedonavirus tusconh</taxon>
    </lineage>
</organism>